<dbReference type="AlphaFoldDB" id="A0AAJ3NQ38"/>
<dbReference type="SUPFAM" id="SSF51905">
    <property type="entry name" value="FAD/NAD(P)-binding domain"/>
    <property type="match status" value="2"/>
</dbReference>
<dbReference type="InterPro" id="IPR036188">
    <property type="entry name" value="FAD/NAD-bd_sf"/>
</dbReference>
<dbReference type="PANTHER" id="PTHR42877:SF4">
    <property type="entry name" value="FAD_NAD(P)-BINDING DOMAIN-CONTAINING PROTEIN-RELATED"/>
    <property type="match status" value="1"/>
</dbReference>
<comment type="caution">
    <text evidence="2">The sequence shown here is derived from an EMBL/GenBank/DDBJ whole genome shotgun (WGS) entry which is preliminary data.</text>
</comment>
<dbReference type="InterPro" id="IPR051209">
    <property type="entry name" value="FAD-bind_Monooxygenase_sf"/>
</dbReference>
<dbReference type="Pfam" id="PF16170">
    <property type="entry name" value="DUF4873"/>
    <property type="match status" value="1"/>
</dbReference>
<reference evidence="2 3" key="1">
    <citation type="submission" date="2016-01" db="EMBL/GenBank/DDBJ databases">
        <title>The new phylogeny of the genus Mycobacterium.</title>
        <authorList>
            <person name="Tarcisio F."/>
            <person name="Conor M."/>
            <person name="Antonella G."/>
            <person name="Elisabetta G."/>
            <person name="Giulia F.S."/>
            <person name="Sara T."/>
            <person name="Anna F."/>
            <person name="Clotilde B."/>
            <person name="Roberto B."/>
            <person name="Veronica D.S."/>
            <person name="Fabio R."/>
            <person name="Monica P."/>
            <person name="Olivier J."/>
            <person name="Enrico T."/>
            <person name="Nicola S."/>
        </authorList>
    </citation>
    <scope>NUCLEOTIDE SEQUENCE [LARGE SCALE GENOMIC DNA]</scope>
    <source>
        <strain evidence="2 3">DSM 44616</strain>
    </source>
</reference>
<dbReference type="GO" id="GO:0004497">
    <property type="term" value="F:monooxygenase activity"/>
    <property type="evidence" value="ECO:0007669"/>
    <property type="project" value="UniProtKB-KW"/>
</dbReference>
<dbReference type="InterPro" id="IPR032371">
    <property type="entry name" value="DUF4873"/>
</dbReference>
<organism evidence="2 3">
    <name type="scientific">Mycobacterium saskatchewanense</name>
    <dbReference type="NCBI Taxonomy" id="220927"/>
    <lineage>
        <taxon>Bacteria</taxon>
        <taxon>Bacillati</taxon>
        <taxon>Actinomycetota</taxon>
        <taxon>Actinomycetes</taxon>
        <taxon>Mycobacteriales</taxon>
        <taxon>Mycobacteriaceae</taxon>
        <taxon>Mycobacterium</taxon>
        <taxon>Mycobacterium simiae complex</taxon>
    </lineage>
</organism>
<gene>
    <name evidence="2" type="ORF">AWC23_14480</name>
</gene>
<sequence>MTPVPSPPEAGRHVTVVGAGAAAHAAAAELRAAGVTDVQIVADARDCAFDDATDTWRLRTAAGETVRSRIVIAANQPPFTAWIPELPGRSDFRGISFHAARWDPDFDPAGKHIAVVGPDSAAGHHMSQLTQSAASVTVFAHAPRRIVPELPSATTRARRWLHRRLRPAAARPAPRLALSPIARVTASGVRTSDGVDHGADAIVYGTGFAVPASVAEETLVGAGGVTIGRAWEDGMEPYFGIAVHGFPNYFFLAGPDHRAQARYVAECVRALQRTSGTRIEVRRSSQRVFNERACLCPAAAAFKAFDLNSERSDDRVTYDGEATLTVAGVYHPVRARLTGRLDPIDGQYHWQGTVSALPTQPLPDQALRQSRTVTLRVGGRDASARIVEKTPWGTHSVAGIGTPPYAAG</sequence>
<dbReference type="EMBL" id="LQPR01000030">
    <property type="protein sequence ID" value="ORW71420.1"/>
    <property type="molecule type" value="Genomic_DNA"/>
</dbReference>
<dbReference type="Gene3D" id="3.50.50.60">
    <property type="entry name" value="FAD/NAD(P)-binding domain"/>
    <property type="match status" value="2"/>
</dbReference>
<accession>A0AAJ3NQ38</accession>
<evidence type="ECO:0000313" key="3">
    <source>
        <dbReference type="Proteomes" id="UP000193387"/>
    </source>
</evidence>
<keyword evidence="2" id="KW-0560">Oxidoreductase</keyword>
<proteinExistence type="predicted"/>
<dbReference type="PANTHER" id="PTHR42877">
    <property type="entry name" value="L-ORNITHINE N(5)-MONOOXYGENASE-RELATED"/>
    <property type="match status" value="1"/>
</dbReference>
<evidence type="ECO:0000313" key="2">
    <source>
        <dbReference type="EMBL" id="ORW71420.1"/>
    </source>
</evidence>
<feature type="domain" description="DUF4873" evidence="1">
    <location>
        <begin position="317"/>
        <end position="406"/>
    </location>
</feature>
<protein>
    <submittedName>
        <fullName evidence="2">Monooxygenase</fullName>
    </submittedName>
</protein>
<keyword evidence="2" id="KW-0503">Monooxygenase</keyword>
<name>A0AAJ3NQ38_9MYCO</name>
<dbReference type="Proteomes" id="UP000193387">
    <property type="component" value="Unassembled WGS sequence"/>
</dbReference>
<keyword evidence="3" id="KW-1185">Reference proteome</keyword>
<evidence type="ECO:0000259" key="1">
    <source>
        <dbReference type="Pfam" id="PF16170"/>
    </source>
</evidence>